<dbReference type="CDD" id="cd16441">
    <property type="entry name" value="beta_Kdo_transferase_KpsS"/>
    <property type="match status" value="1"/>
</dbReference>
<proteinExistence type="predicted"/>
<comment type="caution">
    <text evidence="1">The sequence shown here is derived from an EMBL/GenBank/DDBJ whole genome shotgun (WGS) entry which is preliminary data.</text>
</comment>
<dbReference type="InterPro" id="IPR007833">
    <property type="entry name" value="Capsule_polysaccharide_synth"/>
</dbReference>
<dbReference type="Pfam" id="PF05159">
    <property type="entry name" value="Capsule_synth"/>
    <property type="match status" value="1"/>
</dbReference>
<dbReference type="RefSeq" id="WP_194114349.1">
    <property type="nucleotide sequence ID" value="NZ_JADFUA010000001.1"/>
</dbReference>
<protein>
    <submittedName>
        <fullName evidence="1">Capsular biosynthesis protein</fullName>
    </submittedName>
</protein>
<evidence type="ECO:0000313" key="2">
    <source>
        <dbReference type="Proteomes" id="UP000604481"/>
    </source>
</evidence>
<sequence length="420" mass="46851">MPRKSFLFLQGVCSPFFSRLAQQLRADGHAVCRVNFNVGDALYWLEGGGVHHRGDVAKLTGLLDHIYAEHDITDQLMFGDQRPVHRPAVLHGEACGVRNHVFEEGYFRPYWVTLEREGVNGHSLLPRDPDWFMAAGEALPDYGDGAPFESSFLARSVHDVIYHLAGFWNPLLYPGYRTHAPVTAPVEYAAYLWRLQRVKRLHANDNVQINQLADSAKCYYVLPLQLNSDAQIRYHSHYTDMTEVLSEVLLSFARHAPSDALLVIKNHPLDIGLVDYAGFLRQKERELDLAGRIVYLESGNLHKLVAHARGVITVNSTVGGVSLGLACPTIALADPIYNLPGLTFQHGLDRFWLNASAPEPELFRRFRNTVIHATQINGGFYCKAGIAMAVAQSAAVLGSERSPLELLLEMYPANTNGLCR</sequence>
<dbReference type="GO" id="GO:0015774">
    <property type="term" value="P:polysaccharide transport"/>
    <property type="evidence" value="ECO:0007669"/>
    <property type="project" value="InterPro"/>
</dbReference>
<name>A0A8J7FNZ7_9NEIS</name>
<reference evidence="1 2" key="1">
    <citation type="submission" date="2020-10" db="EMBL/GenBank/DDBJ databases">
        <title>The genome sequence of Chitinilyticum litopenaei 4Y14.</title>
        <authorList>
            <person name="Liu Y."/>
        </authorList>
    </citation>
    <scope>NUCLEOTIDE SEQUENCE [LARGE SCALE GENOMIC DNA]</scope>
    <source>
        <strain evidence="1 2">4Y14</strain>
    </source>
</reference>
<dbReference type="EMBL" id="JADFUA010000001">
    <property type="protein sequence ID" value="MBE9607836.1"/>
    <property type="molecule type" value="Genomic_DNA"/>
</dbReference>
<accession>A0A8J7FNZ7</accession>
<keyword evidence="2" id="KW-1185">Reference proteome</keyword>
<dbReference type="GO" id="GO:0000271">
    <property type="term" value="P:polysaccharide biosynthetic process"/>
    <property type="evidence" value="ECO:0007669"/>
    <property type="project" value="InterPro"/>
</dbReference>
<evidence type="ECO:0000313" key="1">
    <source>
        <dbReference type="EMBL" id="MBE9607836.1"/>
    </source>
</evidence>
<dbReference type="Proteomes" id="UP000604481">
    <property type="component" value="Unassembled WGS sequence"/>
</dbReference>
<dbReference type="AlphaFoldDB" id="A0A8J7FNZ7"/>
<organism evidence="1 2">
    <name type="scientific">Chitinilyticum piscinae</name>
    <dbReference type="NCBI Taxonomy" id="2866724"/>
    <lineage>
        <taxon>Bacteria</taxon>
        <taxon>Pseudomonadati</taxon>
        <taxon>Pseudomonadota</taxon>
        <taxon>Betaproteobacteria</taxon>
        <taxon>Neisseriales</taxon>
        <taxon>Chitinibacteraceae</taxon>
        <taxon>Chitinilyticum</taxon>
    </lineage>
</organism>
<gene>
    <name evidence="1" type="ORF">INR99_00585</name>
</gene>